<dbReference type="EMBL" id="JAHRIM010091133">
    <property type="protein sequence ID" value="MEQ2277268.1"/>
    <property type="molecule type" value="Genomic_DNA"/>
</dbReference>
<feature type="region of interest" description="Disordered" evidence="1">
    <location>
        <begin position="127"/>
        <end position="153"/>
    </location>
</feature>
<evidence type="ECO:0000256" key="1">
    <source>
        <dbReference type="SAM" id="MobiDB-lite"/>
    </source>
</evidence>
<keyword evidence="4" id="KW-1185">Reference proteome</keyword>
<dbReference type="Proteomes" id="UP001444071">
    <property type="component" value="Unassembled WGS sequence"/>
</dbReference>
<proteinExistence type="predicted"/>
<feature type="compositionally biased region" description="Gly residues" evidence="1">
    <location>
        <begin position="139"/>
        <end position="153"/>
    </location>
</feature>
<sequence length="153" mass="16251">MMTMMMMMMMMLMMQAAKPQSAHFISSRCVSVQLCGRGERDASSAIRPPVYVSIHPSTHPSIPPSLSRRQARRSPLACLVPAHVAFSGAQRRRLRSALRFAAGSHPPLLRGGPLGLQSSRCPAVPSSFRLGDYGRSSSSGGGGRGGGDGGENK</sequence>
<evidence type="ECO:0000256" key="2">
    <source>
        <dbReference type="SAM" id="SignalP"/>
    </source>
</evidence>
<organism evidence="3 4">
    <name type="scientific">Xenotaenia resolanae</name>
    <dbReference type="NCBI Taxonomy" id="208358"/>
    <lineage>
        <taxon>Eukaryota</taxon>
        <taxon>Metazoa</taxon>
        <taxon>Chordata</taxon>
        <taxon>Craniata</taxon>
        <taxon>Vertebrata</taxon>
        <taxon>Euteleostomi</taxon>
        <taxon>Actinopterygii</taxon>
        <taxon>Neopterygii</taxon>
        <taxon>Teleostei</taxon>
        <taxon>Neoteleostei</taxon>
        <taxon>Acanthomorphata</taxon>
        <taxon>Ovalentaria</taxon>
        <taxon>Atherinomorphae</taxon>
        <taxon>Cyprinodontiformes</taxon>
        <taxon>Goodeidae</taxon>
        <taxon>Xenotaenia</taxon>
    </lineage>
</organism>
<accession>A0ABV0X7R9</accession>
<evidence type="ECO:0000313" key="4">
    <source>
        <dbReference type="Proteomes" id="UP001444071"/>
    </source>
</evidence>
<name>A0ABV0X7R9_9TELE</name>
<reference evidence="3 4" key="1">
    <citation type="submission" date="2021-06" db="EMBL/GenBank/DDBJ databases">
        <authorList>
            <person name="Palmer J.M."/>
        </authorList>
    </citation>
    <scope>NUCLEOTIDE SEQUENCE [LARGE SCALE GENOMIC DNA]</scope>
    <source>
        <strain evidence="3 4">XR_2019</strain>
        <tissue evidence="3">Muscle</tissue>
    </source>
</reference>
<keyword evidence="2" id="KW-0732">Signal</keyword>
<evidence type="ECO:0008006" key="5">
    <source>
        <dbReference type="Google" id="ProtNLM"/>
    </source>
</evidence>
<evidence type="ECO:0000313" key="3">
    <source>
        <dbReference type="EMBL" id="MEQ2277268.1"/>
    </source>
</evidence>
<feature type="chain" id="PRO_5046396012" description="Secreted protein" evidence="2">
    <location>
        <begin position="17"/>
        <end position="153"/>
    </location>
</feature>
<feature type="signal peptide" evidence="2">
    <location>
        <begin position="1"/>
        <end position="16"/>
    </location>
</feature>
<comment type="caution">
    <text evidence="3">The sequence shown here is derived from an EMBL/GenBank/DDBJ whole genome shotgun (WGS) entry which is preliminary data.</text>
</comment>
<protein>
    <recommendedName>
        <fullName evidence="5">Secreted protein</fullName>
    </recommendedName>
</protein>
<gene>
    <name evidence="3" type="ORF">XENORESO_000314</name>
</gene>